<dbReference type="STRING" id="176090.SSIN_1423"/>
<keyword evidence="1" id="KW-0472">Membrane</keyword>
<feature type="transmembrane region" description="Helical" evidence="1">
    <location>
        <begin position="130"/>
        <end position="147"/>
    </location>
</feature>
<feature type="transmembrane region" description="Helical" evidence="1">
    <location>
        <begin position="20"/>
        <end position="43"/>
    </location>
</feature>
<evidence type="ECO:0000313" key="2">
    <source>
        <dbReference type="EMBL" id="KGM36804.1"/>
    </source>
</evidence>
<evidence type="ECO:0000313" key="3">
    <source>
        <dbReference type="Proteomes" id="UP000030019"/>
    </source>
</evidence>
<dbReference type="EMBL" id="JPEN01000075">
    <property type="protein sequence ID" value="KGM36804.1"/>
    <property type="molecule type" value="Genomic_DNA"/>
</dbReference>
<gene>
    <name evidence="2" type="ORF">SSIN_1423</name>
</gene>
<feature type="transmembrane region" description="Helical" evidence="1">
    <location>
        <begin position="323"/>
        <end position="341"/>
    </location>
</feature>
<feature type="transmembrane region" description="Helical" evidence="1">
    <location>
        <begin position="253"/>
        <end position="272"/>
    </location>
</feature>
<keyword evidence="1" id="KW-0812">Transmembrane</keyword>
<feature type="transmembrane region" description="Helical" evidence="1">
    <location>
        <begin position="229"/>
        <end position="247"/>
    </location>
</feature>
<keyword evidence="3" id="KW-1185">Reference proteome</keyword>
<dbReference type="eggNOG" id="COG4473">
    <property type="taxonomic scope" value="Bacteria"/>
</dbReference>
<name>A0A0A0DFG6_9STRE</name>
<dbReference type="InterPro" id="IPR010288">
    <property type="entry name" value="EcsB_ABC"/>
</dbReference>
<comment type="caution">
    <text evidence="2">The sequence shown here is derived from an EMBL/GenBank/DDBJ whole genome shotgun (WGS) entry which is preliminary data.</text>
</comment>
<keyword evidence="1" id="KW-1133">Transmembrane helix</keyword>
<dbReference type="Proteomes" id="UP000030019">
    <property type="component" value="Unassembled WGS sequence"/>
</dbReference>
<accession>A0A0A0DFG6</accession>
<evidence type="ECO:0000256" key="1">
    <source>
        <dbReference type="SAM" id="Phobius"/>
    </source>
</evidence>
<feature type="transmembrane region" description="Helical" evidence="1">
    <location>
        <begin position="105"/>
        <end position="124"/>
    </location>
</feature>
<protein>
    <submittedName>
        <fullName evidence="2">ABC transporter, permease protein EscB</fullName>
    </submittedName>
</protein>
<dbReference type="RefSeq" id="WP_037617281.1">
    <property type="nucleotide sequence ID" value="NZ_JPEN01000075.1"/>
</dbReference>
<dbReference type="PIRSF" id="PIRSF037259">
    <property type="entry name" value="EcsB_ABC"/>
    <property type="match status" value="1"/>
</dbReference>
<sequence length="348" mass="40708">MKEVFAKRKQDFRQQCLKYLRYVLNDHFVLFLLVFMGFLGVQYSQLLRHFPTNHLPIIASLIVLSLFILPFGRIATYLEKPDMLFLLVQEQAVIDFIKEQIWRSYLLYAVLQTGMLLLLAPLFLALGLPIWGFGLYCLLMLLLKWFLFQGKGGRFFMADRLNWQYAIAAEEGRKQKLLRFFALFTNVKGISNSVKRREYLDGLTRLVSKQHSKTWQNMFLRSYLRNGDLFPLTLRLLLLALLTIIFVSQSWIAAAFVVLFNYLLLFQLLALYEAFDYQYLTQLFPLDRKDKIKGARQIITAVGHSVLLFETLVALLFFQDRAAVLPILGVTVLLYLLYLPFKLNRLVD</sequence>
<dbReference type="PATRIC" id="fig|176090.4.peg.1385"/>
<feature type="transmembrane region" description="Helical" evidence="1">
    <location>
        <begin position="298"/>
        <end position="317"/>
    </location>
</feature>
<reference evidence="2 3" key="1">
    <citation type="submission" date="2014-06" db="EMBL/GenBank/DDBJ databases">
        <authorList>
            <person name="Teng J.L."/>
            <person name="Huang Y."/>
            <person name="Tse H."/>
            <person name="Lau S.K."/>
            <person name="Woo P.C."/>
        </authorList>
    </citation>
    <scope>NUCLEOTIDE SEQUENCE [LARGE SCALE GENOMIC DNA]</scope>
    <source>
        <strain evidence="2 3">HKU4</strain>
    </source>
</reference>
<dbReference type="AlphaFoldDB" id="A0A0A0DFG6"/>
<feature type="transmembrane region" description="Helical" evidence="1">
    <location>
        <begin position="55"/>
        <end position="75"/>
    </location>
</feature>
<organism evidence="2 3">
    <name type="scientific">Streptococcus sinensis</name>
    <dbReference type="NCBI Taxonomy" id="176090"/>
    <lineage>
        <taxon>Bacteria</taxon>
        <taxon>Bacillati</taxon>
        <taxon>Bacillota</taxon>
        <taxon>Bacilli</taxon>
        <taxon>Lactobacillales</taxon>
        <taxon>Streptococcaceae</taxon>
        <taxon>Streptococcus</taxon>
    </lineage>
</organism>
<dbReference type="Pfam" id="PF05975">
    <property type="entry name" value="EcsB"/>
    <property type="match status" value="2"/>
</dbReference>
<proteinExistence type="predicted"/>
<dbReference type="GO" id="GO:0016020">
    <property type="term" value="C:membrane"/>
    <property type="evidence" value="ECO:0007669"/>
    <property type="project" value="InterPro"/>
</dbReference>